<dbReference type="GO" id="GO:0006355">
    <property type="term" value="P:regulation of DNA-templated transcription"/>
    <property type="evidence" value="ECO:0007669"/>
    <property type="project" value="TreeGrafter"/>
</dbReference>
<keyword evidence="7" id="KW-1185">Reference proteome</keyword>
<dbReference type="SMART" id="SM01114">
    <property type="entry name" value="CXC"/>
    <property type="match status" value="2"/>
</dbReference>
<comment type="similarity">
    <text evidence="2">Belongs to the lin-54 family.</text>
</comment>
<sequence>MVQTQRHGQGTGDRAAAMEPGGQGPPQYHAQAGAQAYAGIANGMTASAPLAQQARPQMAPAYAAQPQYLTQQQMAQQITPQEASRRALQAALEQQLLQQHFAAQGAAARAGVPPPAPPTQHQAAALAAYLAAHQASLQGGLQGAQAVAVTPGSQPGGGPLGQVYAGGAMPNPGSQAQMQFSAAAPASRADGASGGFVMSAHGGGVQLPFGGRVFPPAQAAAQAAVRPPGVRPARARASSAALAGGKKHCNCKNSRCLKLYCECFASGRYCEGCNCVLCNNNKESEAVRQAAVEAILERNPCAFRPKIQGGTDEGANAAAGPAPRHNKGCNCKKSGCLKKYCECFQASIFCSDNCKCIDCKNFEGSDAREVVMMSLMHEQARHNSNAMQQAAKRPRVADPLRSSATGGEGGAAAAAATVPRPRMMLNETMREMVKRGGLEEMCSLLMLVAQEEEQRLASEPGYQGLSADDGAADISEAQRSGGLSELYEAQERAVLQEYQSILQKILERVNKKTADGGDAPNGAAADERAPGEGQHAQEGARDPASQPAPAQAVVPPGVPPGFGALLGGAPPAEDTTPAVRPLHGGGATAVGQQWAPRAAAPAARMSYPNWPSASPPAPPPRAPEYHVSLPQPALHTGGALAAGANAGGHL</sequence>
<dbReference type="Pfam" id="PF03638">
    <property type="entry name" value="TCR"/>
    <property type="match status" value="2"/>
</dbReference>
<feature type="compositionally biased region" description="Low complexity" evidence="4">
    <location>
        <begin position="543"/>
        <end position="572"/>
    </location>
</feature>
<organism evidence="6 7">
    <name type="scientific">Elliptochloris bilobata</name>
    <dbReference type="NCBI Taxonomy" id="381761"/>
    <lineage>
        <taxon>Eukaryota</taxon>
        <taxon>Viridiplantae</taxon>
        <taxon>Chlorophyta</taxon>
        <taxon>core chlorophytes</taxon>
        <taxon>Trebouxiophyceae</taxon>
        <taxon>Trebouxiophyceae incertae sedis</taxon>
        <taxon>Elliptochloris clade</taxon>
        <taxon>Elliptochloris</taxon>
    </lineage>
</organism>
<dbReference type="PANTHER" id="PTHR12446">
    <property type="entry name" value="TESMIN/TSO1-RELATED"/>
    <property type="match status" value="1"/>
</dbReference>
<evidence type="ECO:0000256" key="3">
    <source>
        <dbReference type="ARBA" id="ARBA00023242"/>
    </source>
</evidence>
<feature type="region of interest" description="Disordered" evidence="4">
    <location>
        <begin position="388"/>
        <end position="418"/>
    </location>
</feature>
<dbReference type="Proteomes" id="UP001445335">
    <property type="component" value="Unassembled WGS sequence"/>
</dbReference>
<evidence type="ECO:0000256" key="4">
    <source>
        <dbReference type="SAM" id="MobiDB-lite"/>
    </source>
</evidence>
<dbReference type="EMBL" id="JALJOU010000061">
    <property type="protein sequence ID" value="KAK9826907.1"/>
    <property type="molecule type" value="Genomic_DNA"/>
</dbReference>
<dbReference type="AlphaFoldDB" id="A0AAW1R0J7"/>
<feature type="compositionally biased region" description="Pro residues" evidence="4">
    <location>
        <begin position="613"/>
        <end position="622"/>
    </location>
</feature>
<comment type="subcellular location">
    <subcellularLocation>
        <location evidence="1">Nucleus</location>
    </subcellularLocation>
</comment>
<protein>
    <recommendedName>
        <fullName evidence="5">CRC domain-containing protein</fullName>
    </recommendedName>
</protein>
<gene>
    <name evidence="6" type="ORF">WJX81_008093</name>
</gene>
<name>A0AAW1R0J7_9CHLO</name>
<dbReference type="InterPro" id="IPR005172">
    <property type="entry name" value="CRC"/>
</dbReference>
<proteinExistence type="inferred from homology"/>
<evidence type="ECO:0000313" key="6">
    <source>
        <dbReference type="EMBL" id="KAK9826907.1"/>
    </source>
</evidence>
<evidence type="ECO:0000256" key="2">
    <source>
        <dbReference type="ARBA" id="ARBA00007267"/>
    </source>
</evidence>
<feature type="domain" description="CRC" evidence="5">
    <location>
        <begin position="245"/>
        <end position="364"/>
    </location>
</feature>
<dbReference type="InterPro" id="IPR033467">
    <property type="entry name" value="Tesmin/TSO1-like_CXC"/>
</dbReference>
<feature type="region of interest" description="Disordered" evidence="4">
    <location>
        <begin position="512"/>
        <end position="597"/>
    </location>
</feature>
<dbReference type="PROSITE" id="PS51634">
    <property type="entry name" value="CRC"/>
    <property type="match status" value="1"/>
</dbReference>
<dbReference type="PANTHER" id="PTHR12446:SF34">
    <property type="entry name" value="PROTEIN LIN-54 HOMOLOG"/>
    <property type="match status" value="1"/>
</dbReference>
<evidence type="ECO:0000313" key="7">
    <source>
        <dbReference type="Proteomes" id="UP001445335"/>
    </source>
</evidence>
<keyword evidence="3" id="KW-0539">Nucleus</keyword>
<feature type="region of interest" description="Disordered" evidence="4">
    <location>
        <begin position="1"/>
        <end position="29"/>
    </location>
</feature>
<comment type="caution">
    <text evidence="6">The sequence shown here is derived from an EMBL/GenBank/DDBJ whole genome shotgun (WGS) entry which is preliminary data.</text>
</comment>
<feature type="region of interest" description="Disordered" evidence="4">
    <location>
        <begin position="609"/>
        <end position="631"/>
    </location>
</feature>
<evidence type="ECO:0000256" key="1">
    <source>
        <dbReference type="ARBA" id="ARBA00004123"/>
    </source>
</evidence>
<evidence type="ECO:0000259" key="5">
    <source>
        <dbReference type="PROSITE" id="PS51634"/>
    </source>
</evidence>
<dbReference type="GO" id="GO:0005634">
    <property type="term" value="C:nucleus"/>
    <property type="evidence" value="ECO:0007669"/>
    <property type="project" value="UniProtKB-SubCell"/>
</dbReference>
<dbReference type="InterPro" id="IPR028307">
    <property type="entry name" value="Lin-54_fam"/>
</dbReference>
<reference evidence="6 7" key="1">
    <citation type="journal article" date="2024" name="Nat. Commun.">
        <title>Phylogenomics reveals the evolutionary origins of lichenization in chlorophyte algae.</title>
        <authorList>
            <person name="Puginier C."/>
            <person name="Libourel C."/>
            <person name="Otte J."/>
            <person name="Skaloud P."/>
            <person name="Haon M."/>
            <person name="Grisel S."/>
            <person name="Petersen M."/>
            <person name="Berrin J.G."/>
            <person name="Delaux P.M."/>
            <person name="Dal Grande F."/>
            <person name="Keller J."/>
        </authorList>
    </citation>
    <scope>NUCLEOTIDE SEQUENCE [LARGE SCALE GENOMIC DNA]</scope>
    <source>
        <strain evidence="6 7">SAG 245.80</strain>
    </source>
</reference>
<accession>A0AAW1R0J7</accession>